<dbReference type="GO" id="GO:0000160">
    <property type="term" value="P:phosphorelay signal transduction system"/>
    <property type="evidence" value="ECO:0007669"/>
    <property type="project" value="InterPro"/>
</dbReference>
<evidence type="ECO:0000259" key="6">
    <source>
        <dbReference type="PROSITE" id="PS51755"/>
    </source>
</evidence>
<keyword evidence="8" id="KW-1185">Reference proteome</keyword>
<dbReference type="SMART" id="SM01043">
    <property type="entry name" value="BTAD"/>
    <property type="match status" value="1"/>
</dbReference>
<dbReference type="InterPro" id="IPR001867">
    <property type="entry name" value="OmpR/PhoB-type_DNA-bd"/>
</dbReference>
<dbReference type="InterPro" id="IPR051677">
    <property type="entry name" value="AfsR-DnrI-RedD_regulator"/>
</dbReference>
<protein>
    <submittedName>
        <fullName evidence="7">DNA-binding transcriptional activator of the SARP family</fullName>
    </submittedName>
</protein>
<sequence length="1107" mass="116321">MGLEFAVLGGVSASRDGEPIDLGGRRQRAVLALLVVARGAVVPAERLIGALWPDEPPPKPQSALQAYVSHLRRALEPDRPARARTGLIVSLPAGYALRVDVDAVDAWRFEQAVKRGDPDGLESALHLWRGDPYADYPEAPWAVAERTRLGELRSAARETLAGVRLERGDTGPLIAELEAMVDDEPLREQRWQLLALALYRAHRQADALRALRRARESLRDELGVDPGPALRALEADILAQAPSLTAQSLAAPATAASATSASAGPAAGAEAWAGAGAGVSALTEGVALVPPPALFGRADVLARLRDASAPLTLVTGDAGSGKSAVLTALDRHRRSQGWRVAWGHCPEVDGAPALWPWVELLRALPGADDVPELRPLLVDDSAPADVDPATLRFRLRHAATTFLRTLAAECPLLLILDDAHRADQATLDLLCHLLGNLHGAAVTTVVAYRDGEVAGPLESALAKVARHHPARVPLGALPAEAVEALVRAAAARPLDDLAVANAVRRSDGNPFYARELGLLLGTTEAPAVPAGVLDVVRHRVSLLPAPGPTVLKLAAVVGREVDLDVLLELLQDTGVDEDDVLDAVDAALVAGLLEADGDRLRFSHLLTRDALYHQISPPRRSRWHGLVAEAVSRVRPDDVAALARHYALAGPGHSAAAASAAGRAASQAESRSAYTEAARLWRQAADAAATAGSPARDRVALLLSLCRALTTQGARAEAVVARGEAIALARAAANPALLGTAMTAWAVPTLWLQGRFRHHDPALVAEVSALLASSADDDDRCRLLCALVNESEDPAAGISAARRRELADEAVALAGRSGDPDLIGLATAAALRTSYFGVPLERRRDLARTALDVGRRSGRVLLALLGEQASAQVAAATGDVDAFDRHRRAADEMTSQLHLGAARLVGIAALGLRHSLAGRFAQADAAYSELADAITAAGGNGGPLLGFAARVGVAEARGEDALAALAGELPTLAEFGRIAHEPQARILLAAGRLDEARSIWRPDEELPPDFLAPGWYACRITTAIAFDEPAVVRATYRTLRPYQDQLCGGITGTLTFAPVAQYLGDAARYLGDAEAAAAHYAAAEVLARRAGAQHYLDRALASVRMAG</sequence>
<evidence type="ECO:0000313" key="8">
    <source>
        <dbReference type="Proteomes" id="UP000184440"/>
    </source>
</evidence>
<dbReference type="CDD" id="cd15831">
    <property type="entry name" value="BTAD"/>
    <property type="match status" value="1"/>
</dbReference>
<evidence type="ECO:0000313" key="7">
    <source>
        <dbReference type="EMBL" id="SHN42543.1"/>
    </source>
</evidence>
<evidence type="ECO:0000256" key="5">
    <source>
        <dbReference type="PROSITE-ProRule" id="PRU01091"/>
    </source>
</evidence>
<feature type="DNA-binding region" description="OmpR/PhoB-type" evidence="5">
    <location>
        <begin position="1"/>
        <end position="99"/>
    </location>
</feature>
<evidence type="ECO:0000256" key="2">
    <source>
        <dbReference type="ARBA" id="ARBA00023015"/>
    </source>
</evidence>
<organism evidence="7 8">
    <name type="scientific">Cryptosporangium aurantiacum</name>
    <dbReference type="NCBI Taxonomy" id="134849"/>
    <lineage>
        <taxon>Bacteria</taxon>
        <taxon>Bacillati</taxon>
        <taxon>Actinomycetota</taxon>
        <taxon>Actinomycetes</taxon>
        <taxon>Cryptosporangiales</taxon>
        <taxon>Cryptosporangiaceae</taxon>
        <taxon>Cryptosporangium</taxon>
    </lineage>
</organism>
<dbReference type="Pfam" id="PF03704">
    <property type="entry name" value="BTAD"/>
    <property type="match status" value="1"/>
</dbReference>
<dbReference type="OrthoDB" id="134712at2"/>
<keyword evidence="4" id="KW-0804">Transcription</keyword>
<gene>
    <name evidence="7" type="ORF">SAMN05443668_108244</name>
</gene>
<dbReference type="PROSITE" id="PS51755">
    <property type="entry name" value="OMPR_PHOB"/>
    <property type="match status" value="1"/>
</dbReference>
<accession>A0A1M7R8I3</accession>
<dbReference type="GO" id="GO:0006355">
    <property type="term" value="P:regulation of DNA-templated transcription"/>
    <property type="evidence" value="ECO:0007669"/>
    <property type="project" value="InterPro"/>
</dbReference>
<evidence type="ECO:0000256" key="1">
    <source>
        <dbReference type="ARBA" id="ARBA00005820"/>
    </source>
</evidence>
<keyword evidence="3 5" id="KW-0238">DNA-binding</keyword>
<keyword evidence="2" id="KW-0805">Transcription regulation</keyword>
<dbReference type="InterPro" id="IPR016032">
    <property type="entry name" value="Sig_transdc_resp-reg_C-effctor"/>
</dbReference>
<dbReference type="Gene3D" id="1.25.40.10">
    <property type="entry name" value="Tetratricopeptide repeat domain"/>
    <property type="match status" value="1"/>
</dbReference>
<comment type="similarity">
    <text evidence="1">Belongs to the AfsR/DnrI/RedD regulatory family.</text>
</comment>
<feature type="domain" description="OmpR/PhoB-type" evidence="6">
    <location>
        <begin position="1"/>
        <end position="99"/>
    </location>
</feature>
<dbReference type="Pfam" id="PF00486">
    <property type="entry name" value="Trans_reg_C"/>
    <property type="match status" value="1"/>
</dbReference>
<reference evidence="7 8" key="1">
    <citation type="submission" date="2016-11" db="EMBL/GenBank/DDBJ databases">
        <authorList>
            <person name="Jaros S."/>
            <person name="Januszkiewicz K."/>
            <person name="Wedrychowicz H."/>
        </authorList>
    </citation>
    <scope>NUCLEOTIDE SEQUENCE [LARGE SCALE GENOMIC DNA]</scope>
    <source>
        <strain evidence="7 8">DSM 46144</strain>
    </source>
</reference>
<dbReference type="InterPro" id="IPR005158">
    <property type="entry name" value="BTAD"/>
</dbReference>
<dbReference type="RefSeq" id="WP_073260475.1">
    <property type="nucleotide sequence ID" value="NZ_FRCS01000008.1"/>
</dbReference>
<dbReference type="InterPro" id="IPR036388">
    <property type="entry name" value="WH-like_DNA-bd_sf"/>
</dbReference>
<dbReference type="EMBL" id="FRCS01000008">
    <property type="protein sequence ID" value="SHN42543.1"/>
    <property type="molecule type" value="Genomic_DNA"/>
</dbReference>
<name>A0A1M7R8I3_9ACTN</name>
<dbReference type="STRING" id="134849.SAMN05443668_108244"/>
<dbReference type="InterPro" id="IPR027417">
    <property type="entry name" value="P-loop_NTPase"/>
</dbReference>
<dbReference type="SUPFAM" id="SSF48452">
    <property type="entry name" value="TPR-like"/>
    <property type="match status" value="1"/>
</dbReference>
<dbReference type="Proteomes" id="UP000184440">
    <property type="component" value="Unassembled WGS sequence"/>
</dbReference>
<dbReference type="Gene3D" id="1.10.10.10">
    <property type="entry name" value="Winged helix-like DNA-binding domain superfamily/Winged helix DNA-binding domain"/>
    <property type="match status" value="1"/>
</dbReference>
<dbReference type="SMART" id="SM00862">
    <property type="entry name" value="Trans_reg_C"/>
    <property type="match status" value="1"/>
</dbReference>
<dbReference type="SUPFAM" id="SSF46894">
    <property type="entry name" value="C-terminal effector domain of the bipartite response regulators"/>
    <property type="match status" value="1"/>
</dbReference>
<dbReference type="Pfam" id="PF13191">
    <property type="entry name" value="AAA_16"/>
    <property type="match status" value="1"/>
</dbReference>
<evidence type="ECO:0000256" key="4">
    <source>
        <dbReference type="ARBA" id="ARBA00023163"/>
    </source>
</evidence>
<dbReference type="PANTHER" id="PTHR35807">
    <property type="entry name" value="TRANSCRIPTIONAL REGULATOR REDD-RELATED"/>
    <property type="match status" value="1"/>
</dbReference>
<proteinExistence type="inferred from homology"/>
<dbReference type="PANTHER" id="PTHR35807:SF1">
    <property type="entry name" value="TRANSCRIPTIONAL REGULATOR REDD"/>
    <property type="match status" value="1"/>
</dbReference>
<evidence type="ECO:0000256" key="3">
    <source>
        <dbReference type="ARBA" id="ARBA00023125"/>
    </source>
</evidence>
<dbReference type="SUPFAM" id="SSF52540">
    <property type="entry name" value="P-loop containing nucleoside triphosphate hydrolases"/>
    <property type="match status" value="1"/>
</dbReference>
<dbReference type="AlphaFoldDB" id="A0A1M7R8I3"/>
<dbReference type="InterPro" id="IPR011990">
    <property type="entry name" value="TPR-like_helical_dom_sf"/>
</dbReference>
<dbReference type="InterPro" id="IPR041664">
    <property type="entry name" value="AAA_16"/>
</dbReference>
<dbReference type="GO" id="GO:0003677">
    <property type="term" value="F:DNA binding"/>
    <property type="evidence" value="ECO:0007669"/>
    <property type="project" value="UniProtKB-UniRule"/>
</dbReference>